<evidence type="ECO:0000313" key="7">
    <source>
        <dbReference type="EMBL" id="KAL3637571.1"/>
    </source>
</evidence>
<dbReference type="Gene3D" id="3.40.50.10810">
    <property type="entry name" value="Tandem AAA-ATPase domain"/>
    <property type="match status" value="1"/>
</dbReference>
<organism evidence="7 8">
    <name type="scientific">Castilleja foliolosa</name>
    <dbReference type="NCBI Taxonomy" id="1961234"/>
    <lineage>
        <taxon>Eukaryota</taxon>
        <taxon>Viridiplantae</taxon>
        <taxon>Streptophyta</taxon>
        <taxon>Embryophyta</taxon>
        <taxon>Tracheophyta</taxon>
        <taxon>Spermatophyta</taxon>
        <taxon>Magnoliopsida</taxon>
        <taxon>eudicotyledons</taxon>
        <taxon>Gunneridae</taxon>
        <taxon>Pentapetalae</taxon>
        <taxon>asterids</taxon>
        <taxon>lamiids</taxon>
        <taxon>Lamiales</taxon>
        <taxon>Orobanchaceae</taxon>
        <taxon>Pedicularideae</taxon>
        <taxon>Castillejinae</taxon>
        <taxon>Castilleja</taxon>
    </lineage>
</organism>
<evidence type="ECO:0000256" key="2">
    <source>
        <dbReference type="ARBA" id="ARBA00022741"/>
    </source>
</evidence>
<keyword evidence="5" id="KW-0378">Hydrolase</keyword>
<dbReference type="PANTHER" id="PTHR45685:SF2">
    <property type="entry name" value="CHROMATIN-REMODELING ATPASE INO80"/>
    <property type="match status" value="1"/>
</dbReference>
<keyword evidence="4 5" id="KW-0238">DNA-binding</keyword>
<keyword evidence="5" id="KW-0234">DNA repair</keyword>
<dbReference type="InterPro" id="IPR027417">
    <property type="entry name" value="P-loop_NTPase"/>
</dbReference>
<dbReference type="GO" id="GO:0003677">
    <property type="term" value="F:DNA binding"/>
    <property type="evidence" value="ECO:0007669"/>
    <property type="project" value="UniProtKB-UniRule"/>
</dbReference>
<comment type="domain">
    <text evidence="5">The DBINO region is involved in binding to DNA.</text>
</comment>
<accession>A0ABD3D9A6</accession>
<comment type="function">
    <text evidence="5">ATPase component of the INO80 complex which remodels chromatin by shifting nucleosomes and is involved in DNA repair.</text>
</comment>
<dbReference type="InterPro" id="IPR050520">
    <property type="entry name" value="INO80/SWR1_helicase"/>
</dbReference>
<comment type="catalytic activity">
    <reaction evidence="5">
        <text>ATP + H2O = ADP + phosphate + H(+)</text>
        <dbReference type="Rhea" id="RHEA:13065"/>
        <dbReference type="ChEBI" id="CHEBI:15377"/>
        <dbReference type="ChEBI" id="CHEBI:15378"/>
        <dbReference type="ChEBI" id="CHEBI:30616"/>
        <dbReference type="ChEBI" id="CHEBI:43474"/>
        <dbReference type="ChEBI" id="CHEBI:456216"/>
    </reaction>
</comment>
<evidence type="ECO:0000259" key="6">
    <source>
        <dbReference type="Pfam" id="PF00176"/>
    </source>
</evidence>
<dbReference type="EMBL" id="JAVIJP010000025">
    <property type="protein sequence ID" value="KAL3637571.1"/>
    <property type="molecule type" value="Genomic_DNA"/>
</dbReference>
<dbReference type="GO" id="GO:0006338">
    <property type="term" value="P:chromatin remodeling"/>
    <property type="evidence" value="ECO:0007669"/>
    <property type="project" value="UniProtKB-UniRule"/>
</dbReference>
<comment type="caution">
    <text evidence="7">The sequence shown here is derived from an EMBL/GenBank/DDBJ whole genome shotgun (WGS) entry which is preliminary data.</text>
</comment>
<dbReference type="PANTHER" id="PTHR45685">
    <property type="entry name" value="HELICASE SRCAP-RELATED"/>
    <property type="match status" value="1"/>
</dbReference>
<keyword evidence="3 5" id="KW-0067">ATP-binding</keyword>
<reference evidence="8" key="1">
    <citation type="journal article" date="2024" name="IScience">
        <title>Strigolactones Initiate the Formation of Haustorium-like Structures in Castilleja.</title>
        <authorList>
            <person name="Buerger M."/>
            <person name="Peterson D."/>
            <person name="Chory J."/>
        </authorList>
    </citation>
    <scope>NUCLEOTIDE SEQUENCE [LARGE SCALE GENOMIC DNA]</scope>
</reference>
<dbReference type="GO" id="GO:0005524">
    <property type="term" value="F:ATP binding"/>
    <property type="evidence" value="ECO:0007669"/>
    <property type="project" value="UniProtKB-UniRule"/>
</dbReference>
<keyword evidence="8" id="KW-1185">Reference proteome</keyword>
<proteinExistence type="inferred from homology"/>
<evidence type="ECO:0000256" key="5">
    <source>
        <dbReference type="RuleBase" id="RU368001"/>
    </source>
</evidence>
<evidence type="ECO:0000256" key="3">
    <source>
        <dbReference type="ARBA" id="ARBA00022840"/>
    </source>
</evidence>
<dbReference type="GO" id="GO:0031011">
    <property type="term" value="C:Ino80 complex"/>
    <property type="evidence" value="ECO:0007669"/>
    <property type="project" value="UniProtKB-UniRule"/>
</dbReference>
<dbReference type="GO" id="GO:0006281">
    <property type="term" value="P:DNA repair"/>
    <property type="evidence" value="ECO:0007669"/>
    <property type="project" value="UniProtKB-UniRule"/>
</dbReference>
<comment type="subunit">
    <text evidence="5">Component of the INO80 chromatin-remodeling complex.</text>
</comment>
<protein>
    <recommendedName>
        <fullName evidence="5">Chromatin-remodeling ATPase INO80</fullName>
        <ecNumber evidence="5">3.6.4.-</ecNumber>
    </recommendedName>
</protein>
<feature type="domain" description="SNF2 N-terminal" evidence="6">
    <location>
        <begin position="9"/>
        <end position="49"/>
    </location>
</feature>
<dbReference type="InterPro" id="IPR000330">
    <property type="entry name" value="SNF2_N"/>
</dbReference>
<dbReference type="Proteomes" id="UP001632038">
    <property type="component" value="Unassembled WGS sequence"/>
</dbReference>
<name>A0ABD3D9A6_9LAMI</name>
<evidence type="ECO:0000256" key="1">
    <source>
        <dbReference type="ARBA" id="ARBA00004123"/>
    </source>
</evidence>
<gene>
    <name evidence="7" type="ORF">CASFOL_018739</name>
</gene>
<dbReference type="EC" id="3.6.4.-" evidence="5"/>
<evidence type="ECO:0000256" key="4">
    <source>
        <dbReference type="ARBA" id="ARBA00023125"/>
    </source>
</evidence>
<keyword evidence="5" id="KW-0227">DNA damage</keyword>
<dbReference type="SUPFAM" id="SSF52540">
    <property type="entry name" value="P-loop containing nucleoside triphosphate hydrolases"/>
    <property type="match status" value="1"/>
</dbReference>
<sequence>MFKGTLKEYKLKGIQWLGNSYAQCILDDEMSLGKTIQAMAFLAHLAECTLIKSVYEPVKYHASKKVMNLSDMNYKEGYTKTTWKKIIGDELNRRNDAK</sequence>
<comment type="similarity">
    <text evidence="5">Belongs to the SNF2/RAD54 helicase family.</text>
</comment>
<dbReference type="AlphaFoldDB" id="A0ABD3D9A6"/>
<dbReference type="GO" id="GO:0016787">
    <property type="term" value="F:hydrolase activity"/>
    <property type="evidence" value="ECO:0007669"/>
    <property type="project" value="UniProtKB-KW"/>
</dbReference>
<evidence type="ECO:0000313" key="8">
    <source>
        <dbReference type="Proteomes" id="UP001632038"/>
    </source>
</evidence>
<keyword evidence="2" id="KW-0547">Nucleotide-binding</keyword>
<dbReference type="InterPro" id="IPR038718">
    <property type="entry name" value="SNF2-like_sf"/>
</dbReference>
<comment type="subcellular location">
    <subcellularLocation>
        <location evidence="1 5">Nucleus</location>
    </subcellularLocation>
</comment>
<dbReference type="Pfam" id="PF00176">
    <property type="entry name" value="SNF2-rel_dom"/>
    <property type="match status" value="1"/>
</dbReference>